<keyword evidence="1" id="KW-0812">Transmembrane</keyword>
<keyword evidence="1" id="KW-1133">Transmembrane helix</keyword>
<feature type="transmembrane region" description="Helical" evidence="1">
    <location>
        <begin position="218"/>
        <end position="239"/>
    </location>
</feature>
<reference evidence="2" key="1">
    <citation type="submission" date="2018-06" db="EMBL/GenBank/DDBJ databases">
        <authorList>
            <person name="Zhirakovskaya E."/>
        </authorList>
    </citation>
    <scope>NUCLEOTIDE SEQUENCE</scope>
</reference>
<dbReference type="AlphaFoldDB" id="A0A3B0STU9"/>
<feature type="transmembrane region" description="Helical" evidence="1">
    <location>
        <begin position="20"/>
        <end position="40"/>
    </location>
</feature>
<organism evidence="2">
    <name type="scientific">hydrothermal vent metagenome</name>
    <dbReference type="NCBI Taxonomy" id="652676"/>
    <lineage>
        <taxon>unclassified sequences</taxon>
        <taxon>metagenomes</taxon>
        <taxon>ecological metagenomes</taxon>
    </lineage>
</organism>
<gene>
    <name evidence="2" type="ORF">MNBD_ACTINO01-2103</name>
</gene>
<name>A0A3B0STU9_9ZZZZ</name>
<dbReference type="EMBL" id="UOEI01000655">
    <property type="protein sequence ID" value="VAW08938.1"/>
    <property type="molecule type" value="Genomic_DNA"/>
</dbReference>
<feature type="transmembrane region" description="Helical" evidence="1">
    <location>
        <begin position="184"/>
        <end position="206"/>
    </location>
</feature>
<sequence length="308" mass="32165">MLRNSRPLPNRPTSPARKGALSIALWAFGLATSLFLIGMWGRTVSVDSVTIEESARTVIDADIATERINAWFEDGLAAAAGTDSATVHTVAEEIQATPQYSAAVDVIIAQFIDSLFVADGETSVLNLEDVLTPLVPVVVAEFEQRDVPVDPDRIEGVLDAAAAIELDAGEAASVVAVVEDARVFLSQVVLIALGMLLLTGTVAVYLTQERFAMVGTLATRVVMSALSYAVIFRLASWALDPTRGRSPIAGGGSVLLGSNGQVFLALAAGAGVVAVGGALVARGKKRSFETRAASLDSSDDDTRELAPV</sequence>
<proteinExistence type="predicted"/>
<keyword evidence="1" id="KW-0472">Membrane</keyword>
<feature type="transmembrane region" description="Helical" evidence="1">
    <location>
        <begin position="259"/>
        <end position="281"/>
    </location>
</feature>
<protein>
    <submittedName>
        <fullName evidence="2">Uncharacterized protein</fullName>
    </submittedName>
</protein>
<evidence type="ECO:0000256" key="1">
    <source>
        <dbReference type="SAM" id="Phobius"/>
    </source>
</evidence>
<evidence type="ECO:0000313" key="2">
    <source>
        <dbReference type="EMBL" id="VAW08938.1"/>
    </source>
</evidence>
<accession>A0A3B0STU9</accession>